<dbReference type="PANTHER" id="PTHR33693:SF1">
    <property type="entry name" value="TYPE-4 URACIL-DNA GLYCOSYLASE"/>
    <property type="match status" value="1"/>
</dbReference>
<dbReference type="InterPro" id="IPR036895">
    <property type="entry name" value="Uracil-DNA_glycosylase-like_sf"/>
</dbReference>
<evidence type="ECO:0000256" key="6">
    <source>
        <dbReference type="ARBA" id="ARBA00023014"/>
    </source>
</evidence>
<gene>
    <name evidence="9" type="ORF">LCGC14_0483910</name>
</gene>
<protein>
    <recommendedName>
        <fullName evidence="8">Uracil-DNA glycosylase-like domain-containing protein</fullName>
    </recommendedName>
</protein>
<organism evidence="9">
    <name type="scientific">marine sediment metagenome</name>
    <dbReference type="NCBI Taxonomy" id="412755"/>
    <lineage>
        <taxon>unclassified sequences</taxon>
        <taxon>metagenomes</taxon>
        <taxon>ecological metagenomes</taxon>
    </lineage>
</organism>
<dbReference type="Pfam" id="PF03167">
    <property type="entry name" value="UDG"/>
    <property type="match status" value="1"/>
</dbReference>
<keyword evidence="5" id="KW-0408">Iron</keyword>
<evidence type="ECO:0000256" key="2">
    <source>
        <dbReference type="ARBA" id="ARBA00022723"/>
    </source>
</evidence>
<dbReference type="EMBL" id="LAZR01000531">
    <property type="protein sequence ID" value="KKN65215.1"/>
    <property type="molecule type" value="Genomic_DNA"/>
</dbReference>
<evidence type="ECO:0000256" key="3">
    <source>
        <dbReference type="ARBA" id="ARBA00022763"/>
    </source>
</evidence>
<keyword evidence="3" id="KW-0227">DNA damage</keyword>
<dbReference type="PANTHER" id="PTHR33693">
    <property type="entry name" value="TYPE-5 URACIL-DNA GLYCOSYLASE"/>
    <property type="match status" value="1"/>
</dbReference>
<sequence>MVYLDASSKTRVPSYFPKIFNGIAIVAQSPGKNEVEQLRPLVGASGILLRECCQTAGIDFDSCALLNVVGFRPPGNDFNFFCGKKAEVGGKEYTLPPIASGMYLRPDYLPELKRLKTELEELKPNLIIATGREALWALTGLSGINKYRGSVMESNLCPGIKVLPTFHPAGIFRQYGNKVYLTLDLFKAKSEMAFSEVRTLDRVMNIYPESVDELYEWERKEWDTEYALAHNCRLSVDIEDRTSKGKKMIECIGFAFSPFNSLVVPFFSELRPFCNYWQTEEEELEAWEFVSHMLSSYPIIGQNYMAYDTWVMFKEMGLMTSNFSEDTMIQHHCFQPEMQKKLGVLASIYCNVPAYKTLKPRGKKITKRDE</sequence>
<evidence type="ECO:0000256" key="1">
    <source>
        <dbReference type="ARBA" id="ARBA00022485"/>
    </source>
</evidence>
<evidence type="ECO:0000313" key="9">
    <source>
        <dbReference type="EMBL" id="KKN65215.1"/>
    </source>
</evidence>
<dbReference type="GO" id="GO:0051539">
    <property type="term" value="F:4 iron, 4 sulfur cluster binding"/>
    <property type="evidence" value="ECO:0007669"/>
    <property type="project" value="UniProtKB-KW"/>
</dbReference>
<reference evidence="9" key="1">
    <citation type="journal article" date="2015" name="Nature">
        <title>Complex archaea that bridge the gap between prokaryotes and eukaryotes.</title>
        <authorList>
            <person name="Spang A."/>
            <person name="Saw J.H."/>
            <person name="Jorgensen S.L."/>
            <person name="Zaremba-Niedzwiedzka K."/>
            <person name="Martijn J."/>
            <person name="Lind A.E."/>
            <person name="van Eijk R."/>
            <person name="Schleper C."/>
            <person name="Guy L."/>
            <person name="Ettema T.J."/>
        </authorList>
    </citation>
    <scope>NUCLEOTIDE SEQUENCE</scope>
</reference>
<dbReference type="InterPro" id="IPR005122">
    <property type="entry name" value="Uracil-DNA_glycosylase-like"/>
</dbReference>
<evidence type="ECO:0000256" key="5">
    <source>
        <dbReference type="ARBA" id="ARBA00023004"/>
    </source>
</evidence>
<evidence type="ECO:0000259" key="8">
    <source>
        <dbReference type="Pfam" id="PF03167"/>
    </source>
</evidence>
<keyword evidence="6" id="KW-0411">Iron-sulfur</keyword>
<keyword evidence="7" id="KW-0234">DNA repair</keyword>
<dbReference type="SUPFAM" id="SSF52141">
    <property type="entry name" value="Uracil-DNA glycosylase-like"/>
    <property type="match status" value="1"/>
</dbReference>
<dbReference type="GO" id="GO:0003676">
    <property type="term" value="F:nucleic acid binding"/>
    <property type="evidence" value="ECO:0007669"/>
    <property type="project" value="InterPro"/>
</dbReference>
<keyword evidence="1" id="KW-0004">4Fe-4S</keyword>
<comment type="caution">
    <text evidence="9">The sequence shown here is derived from an EMBL/GenBank/DDBJ whole genome shotgun (WGS) entry which is preliminary data.</text>
</comment>
<dbReference type="Gene3D" id="3.40.470.10">
    <property type="entry name" value="Uracil-DNA glycosylase-like domain"/>
    <property type="match status" value="1"/>
</dbReference>
<keyword evidence="4" id="KW-0378">Hydrolase</keyword>
<evidence type="ECO:0000256" key="4">
    <source>
        <dbReference type="ARBA" id="ARBA00022801"/>
    </source>
</evidence>
<dbReference type="Gene3D" id="3.30.420.10">
    <property type="entry name" value="Ribonuclease H-like superfamily/Ribonuclease H"/>
    <property type="match status" value="1"/>
</dbReference>
<dbReference type="InterPro" id="IPR036397">
    <property type="entry name" value="RNaseH_sf"/>
</dbReference>
<dbReference type="AlphaFoldDB" id="A0A0F9S8H5"/>
<accession>A0A0F9S8H5</accession>
<dbReference type="InterPro" id="IPR051536">
    <property type="entry name" value="UDG_Type-4/5"/>
</dbReference>
<feature type="domain" description="Uracil-DNA glycosylase-like" evidence="8">
    <location>
        <begin position="20"/>
        <end position="178"/>
    </location>
</feature>
<dbReference type="GO" id="GO:0006281">
    <property type="term" value="P:DNA repair"/>
    <property type="evidence" value="ECO:0007669"/>
    <property type="project" value="UniProtKB-KW"/>
</dbReference>
<proteinExistence type="predicted"/>
<keyword evidence="2" id="KW-0479">Metal-binding</keyword>
<name>A0A0F9S8H5_9ZZZZ</name>
<dbReference type="GO" id="GO:0046872">
    <property type="term" value="F:metal ion binding"/>
    <property type="evidence" value="ECO:0007669"/>
    <property type="project" value="UniProtKB-KW"/>
</dbReference>
<evidence type="ECO:0000256" key="7">
    <source>
        <dbReference type="ARBA" id="ARBA00023204"/>
    </source>
</evidence>
<dbReference type="GO" id="GO:0097506">
    <property type="term" value="F:deaminated base DNA N-glycosylase activity"/>
    <property type="evidence" value="ECO:0007669"/>
    <property type="project" value="UniProtKB-ARBA"/>
</dbReference>